<gene>
    <name evidence="2" type="ORF">VHEMI01723</name>
</gene>
<accession>A0A0A1SMN9</accession>
<dbReference type="Pfam" id="PF13649">
    <property type="entry name" value="Methyltransf_25"/>
    <property type="match status" value="1"/>
</dbReference>
<dbReference type="Gene3D" id="3.40.50.150">
    <property type="entry name" value="Vaccinia Virus protein VP39"/>
    <property type="match status" value="1"/>
</dbReference>
<dbReference type="SUPFAM" id="SSF53335">
    <property type="entry name" value="S-adenosyl-L-methionine-dependent methyltransferases"/>
    <property type="match status" value="1"/>
</dbReference>
<proteinExistence type="predicted"/>
<sequence>MSASMDRLDEGENYKELMDSFQHLYTKRAPTYDESQFHKDLAFDFANGFLTNPDGTSFLHASSRVLDLCCGTGLVTYQFVAKMMSDGSITASDEPGLVVGVDITPALIDQARSKITTLTEYEQQGKQPPTMEFYNGDVTKLGEQVPQLEKGSFDLLCICSALVLLNFESIPQAIADWNSYLKPGGKLLLDIPGPGSQPFSNGKVMASIFGKRDMSDAVTRYWTEGAPGGEKWSELSNDWMNKGNSEVIIRGAVEVANELLHHQSGIDPNASAPALAIDKLFVTDKVYDRRSRKATPETVDLIWNFLKDGPSHFHTESVNRQLSDPAECDKMKSRLQQAMLDLGREQGRESEGAIDEFRFIICIIDRVI</sequence>
<dbReference type="Proteomes" id="UP000039046">
    <property type="component" value="Unassembled WGS sequence"/>
</dbReference>
<feature type="domain" description="Methyltransferase" evidence="1">
    <location>
        <begin position="65"/>
        <end position="185"/>
    </location>
</feature>
<evidence type="ECO:0000259" key="1">
    <source>
        <dbReference type="Pfam" id="PF13649"/>
    </source>
</evidence>
<reference evidence="2 3" key="1">
    <citation type="journal article" date="2015" name="Genome Announc.">
        <title>Draft Genome Sequence and Gene Annotation of the Entomopathogenic Fungus Verticillium hemipterigenum.</title>
        <authorList>
            <person name="Horn F."/>
            <person name="Habel A."/>
            <person name="Scharf D.H."/>
            <person name="Dworschak J."/>
            <person name="Brakhage A.A."/>
            <person name="Guthke R."/>
            <person name="Hertweck C."/>
            <person name="Linde J."/>
        </authorList>
    </citation>
    <scope>NUCLEOTIDE SEQUENCE [LARGE SCALE GENOMIC DNA]</scope>
</reference>
<name>A0A0A1SMN9_9HYPO</name>
<evidence type="ECO:0000313" key="3">
    <source>
        <dbReference type="Proteomes" id="UP000039046"/>
    </source>
</evidence>
<dbReference type="AlphaFoldDB" id="A0A0A1SMN9"/>
<dbReference type="InterPro" id="IPR041698">
    <property type="entry name" value="Methyltransf_25"/>
</dbReference>
<dbReference type="InterPro" id="IPR050508">
    <property type="entry name" value="Methyltransf_Superfamily"/>
</dbReference>
<keyword evidence="3" id="KW-1185">Reference proteome</keyword>
<dbReference type="EMBL" id="CDHN01000001">
    <property type="protein sequence ID" value="CEJ81603.1"/>
    <property type="molecule type" value="Genomic_DNA"/>
</dbReference>
<dbReference type="PANTHER" id="PTHR42912">
    <property type="entry name" value="METHYLTRANSFERASE"/>
    <property type="match status" value="1"/>
</dbReference>
<dbReference type="CDD" id="cd02440">
    <property type="entry name" value="AdoMet_MTases"/>
    <property type="match status" value="1"/>
</dbReference>
<evidence type="ECO:0000313" key="2">
    <source>
        <dbReference type="EMBL" id="CEJ81603.1"/>
    </source>
</evidence>
<dbReference type="GO" id="GO:0008168">
    <property type="term" value="F:methyltransferase activity"/>
    <property type="evidence" value="ECO:0007669"/>
    <property type="project" value="TreeGrafter"/>
</dbReference>
<dbReference type="HOGENOM" id="CLU_752686_0_0_1"/>
<dbReference type="STRING" id="1531966.A0A0A1SMN9"/>
<organism evidence="2 3">
    <name type="scientific">[Torrubiella] hemipterigena</name>
    <dbReference type="NCBI Taxonomy" id="1531966"/>
    <lineage>
        <taxon>Eukaryota</taxon>
        <taxon>Fungi</taxon>
        <taxon>Dikarya</taxon>
        <taxon>Ascomycota</taxon>
        <taxon>Pezizomycotina</taxon>
        <taxon>Sordariomycetes</taxon>
        <taxon>Hypocreomycetidae</taxon>
        <taxon>Hypocreales</taxon>
        <taxon>Clavicipitaceae</taxon>
        <taxon>Clavicipitaceae incertae sedis</taxon>
        <taxon>'Torrubiella' clade</taxon>
    </lineage>
</organism>
<protein>
    <recommendedName>
        <fullName evidence="1">Methyltransferase domain-containing protein</fullName>
    </recommendedName>
</protein>
<dbReference type="InterPro" id="IPR029063">
    <property type="entry name" value="SAM-dependent_MTases_sf"/>
</dbReference>
<dbReference type="OrthoDB" id="6329284at2759"/>